<organism evidence="1 2">
    <name type="scientific">Ridgeia piscesae</name>
    <name type="common">Tubeworm</name>
    <dbReference type="NCBI Taxonomy" id="27915"/>
    <lineage>
        <taxon>Eukaryota</taxon>
        <taxon>Metazoa</taxon>
        <taxon>Spiralia</taxon>
        <taxon>Lophotrochozoa</taxon>
        <taxon>Annelida</taxon>
        <taxon>Polychaeta</taxon>
        <taxon>Sedentaria</taxon>
        <taxon>Canalipalpata</taxon>
        <taxon>Sabellida</taxon>
        <taxon>Siboglinidae</taxon>
        <taxon>Ridgeia</taxon>
    </lineage>
</organism>
<protein>
    <submittedName>
        <fullName evidence="1">Uncharacterized protein</fullName>
    </submittedName>
</protein>
<keyword evidence="2" id="KW-1185">Reference proteome</keyword>
<gene>
    <name evidence="1" type="ORF">NP493_1626g00006</name>
</gene>
<reference evidence="1" key="1">
    <citation type="journal article" date="2023" name="Mol. Biol. Evol.">
        <title>Third-Generation Sequencing Reveals the Adaptive Role of the Epigenome in Three Deep-Sea Polychaetes.</title>
        <authorList>
            <person name="Perez M."/>
            <person name="Aroh O."/>
            <person name="Sun Y."/>
            <person name="Lan Y."/>
            <person name="Juniper S.K."/>
            <person name="Young C.R."/>
            <person name="Angers B."/>
            <person name="Qian P.Y."/>
        </authorList>
    </citation>
    <scope>NUCLEOTIDE SEQUENCE</scope>
    <source>
        <strain evidence="1">R07B-5</strain>
    </source>
</reference>
<dbReference type="EMBL" id="JAODUO010001626">
    <property type="protein sequence ID" value="KAK2160813.1"/>
    <property type="molecule type" value="Genomic_DNA"/>
</dbReference>
<accession>A0AAD9JYH6</accession>
<evidence type="ECO:0000313" key="1">
    <source>
        <dbReference type="EMBL" id="KAK2160813.1"/>
    </source>
</evidence>
<sequence length="68" mass="7229">MSVSHTLPVYPATHLQLCPLPSLTHVAPFTHGLLPHPLTSCFVVDIVKSTSVVVLSSTSFPFFVLGVG</sequence>
<evidence type="ECO:0000313" key="2">
    <source>
        <dbReference type="Proteomes" id="UP001209878"/>
    </source>
</evidence>
<dbReference type="Proteomes" id="UP001209878">
    <property type="component" value="Unassembled WGS sequence"/>
</dbReference>
<comment type="caution">
    <text evidence="1">The sequence shown here is derived from an EMBL/GenBank/DDBJ whole genome shotgun (WGS) entry which is preliminary data.</text>
</comment>
<proteinExistence type="predicted"/>
<name>A0AAD9JYH6_RIDPI</name>
<dbReference type="AlphaFoldDB" id="A0AAD9JYH6"/>